<feature type="transmembrane region" description="Helical" evidence="2">
    <location>
        <begin position="39"/>
        <end position="57"/>
    </location>
</feature>
<dbReference type="HOGENOM" id="CLU_1881205_0_0_9"/>
<dbReference type="Proteomes" id="UP000001661">
    <property type="component" value="Chromosome"/>
</dbReference>
<proteinExistence type="predicted"/>
<dbReference type="OrthoDB" id="9960095at2"/>
<evidence type="ECO:0000313" key="3">
    <source>
        <dbReference type="EMBL" id="ADL13124.1"/>
    </source>
</evidence>
<keyword evidence="2" id="KW-0472">Membrane</keyword>
<keyword evidence="2" id="KW-0812">Transmembrane</keyword>
<gene>
    <name evidence="3" type="ordered locus">Acear_1618</name>
</gene>
<name>D9QRI3_ACEAZ</name>
<keyword evidence="2" id="KW-1133">Transmembrane helix</keyword>
<evidence type="ECO:0000256" key="2">
    <source>
        <dbReference type="SAM" id="Phobius"/>
    </source>
</evidence>
<keyword evidence="4" id="KW-1185">Reference proteome</keyword>
<dbReference type="AlphaFoldDB" id="D9QRI3"/>
<feature type="transmembrane region" description="Helical" evidence="2">
    <location>
        <begin position="12"/>
        <end position="33"/>
    </location>
</feature>
<sequence>MDGLTKSLSIIFAAAVFLLVAIITVANGLSLVIIFKRSLLSSLLFGVLGGVIGYLVTNMTRINKQQQEVNAVSQETAAQQYAAQSQETGEDKTAKDEFQPLDLEEIDYDEQQEVEELAEQDPEKLAKMVQNIQEE</sequence>
<dbReference type="KEGG" id="aar:Acear_1618"/>
<organism evidence="3 4">
    <name type="scientific">Acetohalobium arabaticum (strain ATCC 49924 / DSM 5501 / Z-7288)</name>
    <dbReference type="NCBI Taxonomy" id="574087"/>
    <lineage>
        <taxon>Bacteria</taxon>
        <taxon>Bacillati</taxon>
        <taxon>Bacillota</taxon>
        <taxon>Clostridia</taxon>
        <taxon>Halanaerobiales</taxon>
        <taxon>Halobacteroidaceae</taxon>
        <taxon>Acetohalobium</taxon>
    </lineage>
</organism>
<dbReference type="EMBL" id="CP002105">
    <property type="protein sequence ID" value="ADL13124.1"/>
    <property type="molecule type" value="Genomic_DNA"/>
</dbReference>
<accession>D9QRI3</accession>
<protein>
    <submittedName>
        <fullName evidence="3">Uncharacterized protein</fullName>
    </submittedName>
</protein>
<dbReference type="STRING" id="574087.Acear_1618"/>
<dbReference type="RefSeq" id="WP_013278569.1">
    <property type="nucleotide sequence ID" value="NC_014378.1"/>
</dbReference>
<evidence type="ECO:0000313" key="4">
    <source>
        <dbReference type="Proteomes" id="UP000001661"/>
    </source>
</evidence>
<evidence type="ECO:0000256" key="1">
    <source>
        <dbReference type="SAM" id="MobiDB-lite"/>
    </source>
</evidence>
<reference evidence="3 4" key="1">
    <citation type="journal article" date="2010" name="Stand. Genomic Sci.">
        <title>Complete genome sequence of Acetohalobium arabaticum type strain (Z-7288).</title>
        <authorList>
            <person name="Sikorski J."/>
            <person name="Lapidus A."/>
            <person name="Chertkov O."/>
            <person name="Lucas S."/>
            <person name="Copeland A."/>
            <person name="Glavina Del Rio T."/>
            <person name="Nolan M."/>
            <person name="Tice H."/>
            <person name="Cheng J.F."/>
            <person name="Han C."/>
            <person name="Brambilla E."/>
            <person name="Pitluck S."/>
            <person name="Liolios K."/>
            <person name="Ivanova N."/>
            <person name="Mavromatis K."/>
            <person name="Mikhailova N."/>
            <person name="Pati A."/>
            <person name="Bruce D."/>
            <person name="Detter C."/>
            <person name="Tapia R."/>
            <person name="Goodwin L."/>
            <person name="Chen A."/>
            <person name="Palaniappan K."/>
            <person name="Land M."/>
            <person name="Hauser L."/>
            <person name="Chang Y.J."/>
            <person name="Jeffries C.D."/>
            <person name="Rohde M."/>
            <person name="Goker M."/>
            <person name="Spring S."/>
            <person name="Woyke T."/>
            <person name="Bristow J."/>
            <person name="Eisen J.A."/>
            <person name="Markowitz V."/>
            <person name="Hugenholtz P."/>
            <person name="Kyrpides N.C."/>
            <person name="Klenk H.P."/>
        </authorList>
    </citation>
    <scope>NUCLEOTIDE SEQUENCE [LARGE SCALE GENOMIC DNA]</scope>
    <source>
        <strain evidence="4">ATCC 49924 / DSM 5501 / Z-7288</strain>
    </source>
</reference>
<feature type="region of interest" description="Disordered" evidence="1">
    <location>
        <begin position="114"/>
        <end position="135"/>
    </location>
</feature>